<accession>A0A2W2DMZ7</accession>
<dbReference type="OrthoDB" id="3539510at2"/>
<comment type="caution">
    <text evidence="2">The sequence shown here is derived from an EMBL/GenBank/DDBJ whole genome shotgun (WGS) entry which is preliminary data.</text>
</comment>
<evidence type="ECO:0000256" key="1">
    <source>
        <dbReference type="SAM" id="Phobius"/>
    </source>
</evidence>
<reference evidence="2 3" key="1">
    <citation type="submission" date="2018-01" db="EMBL/GenBank/DDBJ databases">
        <title>Draft genome sequence of Nonomuraea sp. KC333.</title>
        <authorList>
            <person name="Sahin N."/>
            <person name="Saygin H."/>
            <person name="Ay H."/>
        </authorList>
    </citation>
    <scope>NUCLEOTIDE SEQUENCE [LARGE SCALE GENOMIC DNA]</scope>
    <source>
        <strain evidence="2 3">KC333</strain>
    </source>
</reference>
<evidence type="ECO:0008006" key="4">
    <source>
        <dbReference type="Google" id="ProtNLM"/>
    </source>
</evidence>
<dbReference type="EMBL" id="POUD01000159">
    <property type="protein sequence ID" value="PZG13332.1"/>
    <property type="molecule type" value="Genomic_DNA"/>
</dbReference>
<keyword evidence="1" id="KW-1133">Transmembrane helix</keyword>
<feature type="transmembrane region" description="Helical" evidence="1">
    <location>
        <begin position="20"/>
        <end position="40"/>
    </location>
</feature>
<dbReference type="Proteomes" id="UP000249304">
    <property type="component" value="Unassembled WGS sequence"/>
</dbReference>
<gene>
    <name evidence="2" type="ORF">C1J01_30225</name>
</gene>
<sequence length="109" mass="11711">MEADRRALSQPTERQPRETWGPYPLILAGAAVGVLAIFVANPRWGGFALGAVIMIAAALRFAGYGGQLAIRSRKNDVITLSLAGFVLVMTSLLLDNNELKAVILSLFAR</sequence>
<protein>
    <recommendedName>
        <fullName evidence="4">DUF3017 domain-containing protein</fullName>
    </recommendedName>
</protein>
<name>A0A2W2DMZ7_9ACTN</name>
<keyword evidence="1" id="KW-0812">Transmembrane</keyword>
<evidence type="ECO:0000313" key="3">
    <source>
        <dbReference type="Proteomes" id="UP000249304"/>
    </source>
</evidence>
<proteinExistence type="predicted"/>
<organism evidence="2 3">
    <name type="scientific">Nonomuraea aridisoli</name>
    <dbReference type="NCBI Taxonomy" id="2070368"/>
    <lineage>
        <taxon>Bacteria</taxon>
        <taxon>Bacillati</taxon>
        <taxon>Actinomycetota</taxon>
        <taxon>Actinomycetes</taxon>
        <taxon>Streptosporangiales</taxon>
        <taxon>Streptosporangiaceae</taxon>
        <taxon>Nonomuraea</taxon>
    </lineage>
</organism>
<keyword evidence="3" id="KW-1185">Reference proteome</keyword>
<dbReference type="InterPro" id="IPR021385">
    <property type="entry name" value="DUF3017"/>
</dbReference>
<dbReference type="AlphaFoldDB" id="A0A2W2DMZ7"/>
<keyword evidence="1" id="KW-0472">Membrane</keyword>
<feature type="transmembrane region" description="Helical" evidence="1">
    <location>
        <begin position="77"/>
        <end position="94"/>
    </location>
</feature>
<dbReference type="Pfam" id="PF11222">
    <property type="entry name" value="DUF3017"/>
    <property type="match status" value="1"/>
</dbReference>
<feature type="transmembrane region" description="Helical" evidence="1">
    <location>
        <begin position="46"/>
        <end position="65"/>
    </location>
</feature>
<evidence type="ECO:0000313" key="2">
    <source>
        <dbReference type="EMBL" id="PZG13332.1"/>
    </source>
</evidence>